<dbReference type="EMBL" id="JAZHFS010000021">
    <property type="protein sequence ID" value="MEF2114275.1"/>
    <property type="molecule type" value="Genomic_DNA"/>
</dbReference>
<comment type="caution">
    <text evidence="2">The sequence shown here is derived from an EMBL/GenBank/DDBJ whole genome shotgun (WGS) entry which is preliminary data.</text>
</comment>
<dbReference type="Proteomes" id="UP001498469">
    <property type="component" value="Unassembled WGS sequence"/>
</dbReference>
<keyword evidence="1" id="KW-0732">Signal</keyword>
<evidence type="ECO:0000313" key="2">
    <source>
        <dbReference type="EMBL" id="MEF2114275.1"/>
    </source>
</evidence>
<feature type="signal peptide" evidence="1">
    <location>
        <begin position="1"/>
        <end position="31"/>
    </location>
</feature>
<dbReference type="RefSeq" id="WP_216253696.1">
    <property type="nucleotide sequence ID" value="NZ_JAZHFS010000021.1"/>
</dbReference>
<evidence type="ECO:0000313" key="3">
    <source>
        <dbReference type="Proteomes" id="UP001498469"/>
    </source>
</evidence>
<accession>A0ABU7UV02</accession>
<feature type="chain" id="PRO_5046080754" evidence="1">
    <location>
        <begin position="32"/>
        <end position="340"/>
    </location>
</feature>
<dbReference type="Pfam" id="PF09492">
    <property type="entry name" value="Pec_lyase"/>
    <property type="match status" value="1"/>
</dbReference>
<dbReference type="GO" id="GO:0030570">
    <property type="term" value="F:pectate lyase activity"/>
    <property type="evidence" value="ECO:0007669"/>
    <property type="project" value="UniProtKB-EC"/>
</dbReference>
<protein>
    <submittedName>
        <fullName evidence="2">Pectate lyase</fullName>
        <ecNumber evidence="2">4.2.2.2</ecNumber>
    </submittedName>
</protein>
<gene>
    <name evidence="2" type="primary">pelA</name>
    <name evidence="2" type="ORF">SJI18_18425</name>
</gene>
<keyword evidence="2" id="KW-0456">Lyase</keyword>
<sequence length="340" mass="37996">MLKTKRNCVSLVVVFILGVLGTVMMSSTAFAMGDASGTTASMQEIVSNQLTDGGWRKDYTETKGDWAKSTIDNKATYTEIERLAKAYKDDTSKSDYKAACIKGINFLLTMQYANGGWPQIYGGSGYHQAITYNDDAMINVMICLDEVSKKTGDFTFIDNDLADKCKTAVTKGVDCLLNSQYKSGTTLQAWCQQHDKTTLKPTSARAYELASLCSKESVSIVKFLKTRNATTAITASITAAQNWFETVKITGINVVKANGDVTVVHDFSTPPIWARFYELETNKPIFANRLGEVKYNLAEIEQERRIGYRWYGDWPSTLSSSTQKMINFPLINFYYLIYLL</sequence>
<evidence type="ECO:0000256" key="1">
    <source>
        <dbReference type="SAM" id="SignalP"/>
    </source>
</evidence>
<dbReference type="NCBIfam" id="TIGR02474">
    <property type="entry name" value="pec_lyase"/>
    <property type="match status" value="1"/>
</dbReference>
<reference evidence="2 3" key="1">
    <citation type="submission" date="2023-11" db="EMBL/GenBank/DDBJ databases">
        <title>Draft genome sequence of a psychrophilic Clostridium strain from permafrost water brine.</title>
        <authorList>
            <person name="Shcherbakova V.A."/>
            <person name="Trubitsyn V.E."/>
            <person name="Zakharyuk A.G."/>
        </authorList>
    </citation>
    <scope>NUCLEOTIDE SEQUENCE [LARGE SCALE GENOMIC DNA]</scope>
    <source>
        <strain evidence="2 3">14F</strain>
    </source>
</reference>
<proteinExistence type="predicted"/>
<name>A0ABU7UV02_9CLOT</name>
<dbReference type="EC" id="4.2.2.2" evidence="2"/>
<organism evidence="2 3">
    <name type="scientific">Clostridium frigoriphilum</name>
    <dbReference type="NCBI Taxonomy" id="443253"/>
    <lineage>
        <taxon>Bacteria</taxon>
        <taxon>Bacillati</taxon>
        <taxon>Bacillota</taxon>
        <taxon>Clostridia</taxon>
        <taxon>Eubacteriales</taxon>
        <taxon>Clostridiaceae</taxon>
        <taxon>Clostridium</taxon>
    </lineage>
</organism>
<keyword evidence="3" id="KW-1185">Reference proteome</keyword>
<dbReference type="InterPro" id="IPR012669">
    <property type="entry name" value="Pectate_lyase"/>
</dbReference>